<dbReference type="SUPFAM" id="SSF46626">
    <property type="entry name" value="Cytochrome c"/>
    <property type="match status" value="1"/>
</dbReference>
<dbReference type="Proteomes" id="UP000263900">
    <property type="component" value="Chromosome"/>
</dbReference>
<dbReference type="RefSeq" id="WP_119051158.1">
    <property type="nucleotide sequence ID" value="NZ_CP032157.1"/>
</dbReference>
<evidence type="ECO:0000259" key="6">
    <source>
        <dbReference type="PROSITE" id="PS51007"/>
    </source>
</evidence>
<dbReference type="GO" id="GO:0046872">
    <property type="term" value="F:metal ion binding"/>
    <property type="evidence" value="ECO:0007669"/>
    <property type="project" value="UniProtKB-KW"/>
</dbReference>
<evidence type="ECO:0000313" key="8">
    <source>
        <dbReference type="Proteomes" id="UP000263900"/>
    </source>
</evidence>
<dbReference type="InterPro" id="IPR051459">
    <property type="entry name" value="Cytochrome_c-type_DH"/>
</dbReference>
<dbReference type="AlphaFoldDB" id="A0A3B7MNH2"/>
<accession>A0A3B7MNH2</accession>
<evidence type="ECO:0000313" key="7">
    <source>
        <dbReference type="EMBL" id="AXY75277.1"/>
    </source>
</evidence>
<organism evidence="7 8">
    <name type="scientific">Paraflavitalea soli</name>
    <dbReference type="NCBI Taxonomy" id="2315862"/>
    <lineage>
        <taxon>Bacteria</taxon>
        <taxon>Pseudomonadati</taxon>
        <taxon>Bacteroidota</taxon>
        <taxon>Chitinophagia</taxon>
        <taxon>Chitinophagales</taxon>
        <taxon>Chitinophagaceae</taxon>
        <taxon>Paraflavitalea</taxon>
    </lineage>
</organism>
<reference evidence="7 8" key="1">
    <citation type="submission" date="2018-09" db="EMBL/GenBank/DDBJ databases">
        <title>Genome sequencing of strain 6GH32-13.</title>
        <authorList>
            <person name="Weon H.-Y."/>
            <person name="Heo J."/>
            <person name="Kwon S.-W."/>
        </authorList>
    </citation>
    <scope>NUCLEOTIDE SEQUENCE [LARGE SCALE GENOMIC DNA]</scope>
    <source>
        <strain evidence="7 8">5GH32-13</strain>
    </source>
</reference>
<dbReference type="PROSITE" id="PS51007">
    <property type="entry name" value="CYTC"/>
    <property type="match status" value="1"/>
</dbReference>
<name>A0A3B7MNH2_9BACT</name>
<keyword evidence="1 4" id="KW-0349">Heme</keyword>
<evidence type="ECO:0000256" key="4">
    <source>
        <dbReference type="PROSITE-ProRule" id="PRU00433"/>
    </source>
</evidence>
<dbReference type="Gene3D" id="1.10.760.10">
    <property type="entry name" value="Cytochrome c-like domain"/>
    <property type="match status" value="1"/>
</dbReference>
<dbReference type="OrthoDB" id="9809720at2"/>
<dbReference type="KEGG" id="pseg:D3H65_15360"/>
<keyword evidence="2 4" id="KW-0479">Metal-binding</keyword>
<dbReference type="PANTHER" id="PTHR35008">
    <property type="entry name" value="BLL4482 PROTEIN-RELATED"/>
    <property type="match status" value="1"/>
</dbReference>
<evidence type="ECO:0000256" key="3">
    <source>
        <dbReference type="ARBA" id="ARBA00023004"/>
    </source>
</evidence>
<keyword evidence="8" id="KW-1185">Reference proteome</keyword>
<dbReference type="InterPro" id="IPR009056">
    <property type="entry name" value="Cyt_c-like_dom"/>
</dbReference>
<dbReference type="InterPro" id="IPR036909">
    <property type="entry name" value="Cyt_c-like_dom_sf"/>
</dbReference>
<feature type="region of interest" description="Disordered" evidence="5">
    <location>
        <begin position="69"/>
        <end position="89"/>
    </location>
</feature>
<keyword evidence="3 4" id="KW-0408">Iron</keyword>
<dbReference type="PANTHER" id="PTHR35008:SF4">
    <property type="entry name" value="BLL4482 PROTEIN"/>
    <property type="match status" value="1"/>
</dbReference>
<proteinExistence type="predicted"/>
<dbReference type="GO" id="GO:0020037">
    <property type="term" value="F:heme binding"/>
    <property type="evidence" value="ECO:0007669"/>
    <property type="project" value="InterPro"/>
</dbReference>
<evidence type="ECO:0000256" key="2">
    <source>
        <dbReference type="ARBA" id="ARBA00022723"/>
    </source>
</evidence>
<protein>
    <submittedName>
        <fullName evidence="7">Diheme cytochrome c-553</fullName>
    </submittedName>
</protein>
<dbReference type="GO" id="GO:0009055">
    <property type="term" value="F:electron transfer activity"/>
    <property type="evidence" value="ECO:0007669"/>
    <property type="project" value="InterPro"/>
</dbReference>
<dbReference type="EMBL" id="CP032157">
    <property type="protein sequence ID" value="AXY75277.1"/>
    <property type="molecule type" value="Genomic_DNA"/>
</dbReference>
<evidence type="ECO:0000256" key="5">
    <source>
        <dbReference type="SAM" id="MobiDB-lite"/>
    </source>
</evidence>
<evidence type="ECO:0000256" key="1">
    <source>
        <dbReference type="ARBA" id="ARBA00022617"/>
    </source>
</evidence>
<feature type="domain" description="Cytochrome c" evidence="6">
    <location>
        <begin position="46"/>
        <end position="188"/>
    </location>
</feature>
<sequence length="208" mass="21939">MKKKLVLTGILGLLTGTAVLFQASCTTQAEKNATQVLKDAGPTKGDLIARGKYLTTIGACHDCHSPKKFGPEGPSLDEERLLSGHPAGSPLPPIDAKALTPGGWLLFAGDVTAAVGPWGISYAANLTPDSATGTGAWSEETFVKTLRTGKHLGQEGGRDILPPMPWQMVRQMTDEDLKAVYTYLQSLPPVKNRVPAPVSPAEAAKLAK</sequence>
<gene>
    <name evidence="7" type="ORF">D3H65_15360</name>
</gene>